<feature type="transmembrane region" description="Helical" evidence="8">
    <location>
        <begin position="123"/>
        <end position="142"/>
    </location>
</feature>
<name>A0ABT7PLL4_9BACT</name>
<feature type="transmembrane region" description="Helical" evidence="8">
    <location>
        <begin position="234"/>
        <end position="253"/>
    </location>
</feature>
<keyword evidence="2" id="KW-1003">Cell membrane</keyword>
<feature type="transmembrane region" description="Helical" evidence="8">
    <location>
        <begin position="353"/>
        <end position="370"/>
    </location>
</feature>
<reference evidence="10 11" key="1">
    <citation type="submission" date="2023-06" db="EMBL/GenBank/DDBJ databases">
        <title>Roseiconus lacunae JC819 isolated from Gulf of Mannar region, Tamil Nadu.</title>
        <authorList>
            <person name="Pk S."/>
            <person name="Ch S."/>
            <person name="Ch V.R."/>
        </authorList>
    </citation>
    <scope>NUCLEOTIDE SEQUENCE [LARGE SCALE GENOMIC DNA]</scope>
    <source>
        <strain evidence="10 11">JC819</strain>
    </source>
</reference>
<evidence type="ECO:0000256" key="1">
    <source>
        <dbReference type="ARBA" id="ARBA00004651"/>
    </source>
</evidence>
<sequence length="518" mass="58038">MIRKCNAWLIVAITLFLVLRIPLITHQSGIQDEHWFAVPGYTLWEEGVPRIPYVPSRTRDSFFENADVCLMTLPPGLALAQAPFFAVFQAGYPTARLPSLLAALATIVVTYSLVRRFGGDRSIAGFASLVVALSRPLLFAGITSRPDALCILFGLLCADRIVKVAHQARAESEDQMSETRSKPLPDNQLRSVSVAGVFCGFAALCHPLGIVFAMQSALVILIIWGGFRKVLRRWCVFAIGSVLGISPWLPYIVMFPYEFRAQFVTNVLDRAGPGLFSRLTWPIPSLIHHSRILYELLGSLQLTLSGIALVLGTLLVFRSRRNSVPVRWLLPLNAWAAVYLTATAAGLHPIQLYWAYAFVWSIVLGAIALGELSEVIRRRLSPASFKLTQFAFCIGVLVLLLPGGGLRSWHVYVTHWNDPRYNASRFIANVLSEIPEDALCYSDLSYVFDIYLSGRPTRLCAERELFWGDDAIEYDYLLLSWEGRDADWAQQYDAVKFRSFGSDATPQHCYVDVFRHEE</sequence>
<comment type="subcellular location">
    <subcellularLocation>
        <location evidence="1">Cell membrane</location>
        <topology evidence="1">Multi-pass membrane protein</topology>
    </subcellularLocation>
</comment>
<dbReference type="Pfam" id="PF13231">
    <property type="entry name" value="PMT_2"/>
    <property type="match status" value="1"/>
</dbReference>
<feature type="domain" description="Glycosyltransferase RgtA/B/C/D-like" evidence="9">
    <location>
        <begin position="74"/>
        <end position="158"/>
    </location>
</feature>
<dbReference type="RefSeq" id="WP_289164640.1">
    <property type="nucleotide sequence ID" value="NZ_JASZZN010000012.1"/>
</dbReference>
<evidence type="ECO:0000256" key="2">
    <source>
        <dbReference type="ARBA" id="ARBA00022475"/>
    </source>
</evidence>
<feature type="transmembrane region" description="Helical" evidence="8">
    <location>
        <begin position="7"/>
        <end position="25"/>
    </location>
</feature>
<feature type="transmembrane region" description="Helical" evidence="8">
    <location>
        <begin position="328"/>
        <end position="347"/>
    </location>
</feature>
<dbReference type="PANTHER" id="PTHR33908:SF11">
    <property type="entry name" value="MEMBRANE PROTEIN"/>
    <property type="match status" value="1"/>
</dbReference>
<accession>A0ABT7PLL4</accession>
<keyword evidence="3 10" id="KW-0328">Glycosyltransferase</keyword>
<keyword evidence="5 8" id="KW-0812">Transmembrane</keyword>
<keyword evidence="11" id="KW-1185">Reference proteome</keyword>
<feature type="transmembrane region" description="Helical" evidence="8">
    <location>
        <begin position="194"/>
        <end position="227"/>
    </location>
</feature>
<evidence type="ECO:0000256" key="5">
    <source>
        <dbReference type="ARBA" id="ARBA00022692"/>
    </source>
</evidence>
<evidence type="ECO:0000256" key="4">
    <source>
        <dbReference type="ARBA" id="ARBA00022679"/>
    </source>
</evidence>
<feature type="transmembrane region" description="Helical" evidence="8">
    <location>
        <begin position="390"/>
        <end position="412"/>
    </location>
</feature>
<gene>
    <name evidence="10" type="ORF">QTN89_17125</name>
</gene>
<comment type="caution">
    <text evidence="10">The sequence shown here is derived from an EMBL/GenBank/DDBJ whole genome shotgun (WGS) entry which is preliminary data.</text>
</comment>
<evidence type="ECO:0000313" key="10">
    <source>
        <dbReference type="EMBL" id="MDM4017171.1"/>
    </source>
</evidence>
<evidence type="ECO:0000256" key="6">
    <source>
        <dbReference type="ARBA" id="ARBA00022989"/>
    </source>
</evidence>
<protein>
    <submittedName>
        <fullName evidence="10">Glycosyltransferase family 39 protein</fullName>
        <ecNumber evidence="10">2.4.-.-</ecNumber>
    </submittedName>
</protein>
<dbReference type="EC" id="2.4.-.-" evidence="10"/>
<dbReference type="InterPro" id="IPR050297">
    <property type="entry name" value="LipidA_mod_glycosyltrf_83"/>
</dbReference>
<organism evidence="10 11">
    <name type="scientific">Roseiconus lacunae</name>
    <dbReference type="NCBI Taxonomy" id="2605694"/>
    <lineage>
        <taxon>Bacteria</taxon>
        <taxon>Pseudomonadati</taxon>
        <taxon>Planctomycetota</taxon>
        <taxon>Planctomycetia</taxon>
        <taxon>Pirellulales</taxon>
        <taxon>Pirellulaceae</taxon>
        <taxon>Roseiconus</taxon>
    </lineage>
</organism>
<proteinExistence type="predicted"/>
<dbReference type="EMBL" id="JASZZN010000012">
    <property type="protein sequence ID" value="MDM4017171.1"/>
    <property type="molecule type" value="Genomic_DNA"/>
</dbReference>
<evidence type="ECO:0000256" key="7">
    <source>
        <dbReference type="ARBA" id="ARBA00023136"/>
    </source>
</evidence>
<dbReference type="GO" id="GO:0016757">
    <property type="term" value="F:glycosyltransferase activity"/>
    <property type="evidence" value="ECO:0007669"/>
    <property type="project" value="UniProtKB-KW"/>
</dbReference>
<dbReference type="Proteomes" id="UP001239462">
    <property type="component" value="Unassembled WGS sequence"/>
</dbReference>
<evidence type="ECO:0000259" key="9">
    <source>
        <dbReference type="Pfam" id="PF13231"/>
    </source>
</evidence>
<evidence type="ECO:0000256" key="3">
    <source>
        <dbReference type="ARBA" id="ARBA00022676"/>
    </source>
</evidence>
<keyword evidence="6 8" id="KW-1133">Transmembrane helix</keyword>
<dbReference type="PANTHER" id="PTHR33908">
    <property type="entry name" value="MANNOSYLTRANSFERASE YKCB-RELATED"/>
    <property type="match status" value="1"/>
</dbReference>
<keyword evidence="4 10" id="KW-0808">Transferase</keyword>
<keyword evidence="7 8" id="KW-0472">Membrane</keyword>
<feature type="transmembrane region" description="Helical" evidence="8">
    <location>
        <begin position="292"/>
        <end position="316"/>
    </location>
</feature>
<dbReference type="InterPro" id="IPR038731">
    <property type="entry name" value="RgtA/B/C-like"/>
</dbReference>
<evidence type="ECO:0000313" key="11">
    <source>
        <dbReference type="Proteomes" id="UP001239462"/>
    </source>
</evidence>
<evidence type="ECO:0000256" key="8">
    <source>
        <dbReference type="SAM" id="Phobius"/>
    </source>
</evidence>
<feature type="transmembrane region" description="Helical" evidence="8">
    <location>
        <begin position="97"/>
        <end position="114"/>
    </location>
</feature>